<gene>
    <name evidence="1" type="ORF">S01H1_15895</name>
</gene>
<evidence type="ECO:0000313" key="1">
    <source>
        <dbReference type="EMBL" id="GAF77130.1"/>
    </source>
</evidence>
<proteinExistence type="predicted"/>
<organism evidence="1">
    <name type="scientific">marine sediment metagenome</name>
    <dbReference type="NCBI Taxonomy" id="412755"/>
    <lineage>
        <taxon>unclassified sequences</taxon>
        <taxon>metagenomes</taxon>
        <taxon>ecological metagenomes</taxon>
    </lineage>
</organism>
<protein>
    <submittedName>
        <fullName evidence="1">Uncharacterized protein</fullName>
    </submittedName>
</protein>
<reference evidence="1" key="1">
    <citation type="journal article" date="2014" name="Front. Microbiol.">
        <title>High frequency of phylogenetically diverse reductive dehalogenase-homologous genes in deep subseafloor sedimentary metagenomes.</title>
        <authorList>
            <person name="Kawai M."/>
            <person name="Futagami T."/>
            <person name="Toyoda A."/>
            <person name="Takaki Y."/>
            <person name="Nishi S."/>
            <person name="Hori S."/>
            <person name="Arai W."/>
            <person name="Tsubouchi T."/>
            <person name="Morono Y."/>
            <person name="Uchiyama I."/>
            <person name="Ito T."/>
            <person name="Fujiyama A."/>
            <person name="Inagaki F."/>
            <person name="Takami H."/>
        </authorList>
    </citation>
    <scope>NUCLEOTIDE SEQUENCE</scope>
    <source>
        <strain evidence="1">Expedition CK06-06</strain>
    </source>
</reference>
<sequence length="173" mass="19532">MIEGMILRAVYSEWLGRLEQELQPAFLQGKEECVQCGLCCARRPCIPTPDELKVIAEFLGMELEEAVRKYFVGDRLNSSDVEYVFPAKHAQEDIVGTYLHWRRTFDEGYCIFFDEEVRACTIEAVKPASARNQRCWVDSSDTGPVALESWSGVDIASYGIEKPVTGHTRSTNG</sequence>
<dbReference type="AlphaFoldDB" id="X0TM20"/>
<name>X0TM20_9ZZZZ</name>
<dbReference type="Pfam" id="PF03692">
    <property type="entry name" value="CxxCxxCC"/>
    <property type="match status" value="1"/>
</dbReference>
<comment type="caution">
    <text evidence="1">The sequence shown here is derived from an EMBL/GenBank/DDBJ whole genome shotgun (WGS) entry which is preliminary data.</text>
</comment>
<accession>X0TM20</accession>
<dbReference type="EMBL" id="BARS01008324">
    <property type="protein sequence ID" value="GAF77130.1"/>
    <property type="molecule type" value="Genomic_DNA"/>
</dbReference>
<dbReference type="InterPro" id="IPR005358">
    <property type="entry name" value="Puta_zinc/iron-chelating_dom"/>
</dbReference>